<keyword evidence="10" id="KW-0496">Mitochondrion</keyword>
<dbReference type="CDD" id="cd01561">
    <property type="entry name" value="CBS_like"/>
    <property type="match status" value="1"/>
</dbReference>
<evidence type="ECO:0000256" key="2">
    <source>
        <dbReference type="ARBA" id="ARBA00004572"/>
    </source>
</evidence>
<reference evidence="17" key="1">
    <citation type="journal article" date="2022" name="Plant J.">
        <title>Strategies of tolerance reflected in two North American maple genomes.</title>
        <authorList>
            <person name="McEvoy S.L."/>
            <person name="Sezen U.U."/>
            <person name="Trouern-Trend A."/>
            <person name="McMahon S.M."/>
            <person name="Schaberg P.G."/>
            <person name="Yang J."/>
            <person name="Wegrzyn J.L."/>
            <person name="Swenson N.G."/>
        </authorList>
    </citation>
    <scope>NUCLEOTIDE SEQUENCE</scope>
    <source>
        <strain evidence="17">NS2018</strain>
    </source>
</reference>
<dbReference type="GO" id="GO:0004124">
    <property type="term" value="F:cysteine synthase activity"/>
    <property type="evidence" value="ECO:0007669"/>
    <property type="project" value="UniProtKB-EC"/>
</dbReference>
<dbReference type="PANTHER" id="PTHR10314">
    <property type="entry name" value="CYSTATHIONINE BETA-SYNTHASE"/>
    <property type="match status" value="1"/>
</dbReference>
<dbReference type="GO" id="GO:0006535">
    <property type="term" value="P:cysteine biosynthetic process from serine"/>
    <property type="evidence" value="ECO:0007669"/>
    <property type="project" value="InterPro"/>
</dbReference>
<keyword evidence="11 15" id="KW-0472">Membrane</keyword>
<keyword evidence="9 15" id="KW-1133">Transmembrane helix</keyword>
<evidence type="ECO:0000256" key="13">
    <source>
        <dbReference type="ARBA" id="ARBA00078545"/>
    </source>
</evidence>
<dbReference type="InterPro" id="IPR036052">
    <property type="entry name" value="TrpB-like_PALP_sf"/>
</dbReference>
<evidence type="ECO:0000256" key="3">
    <source>
        <dbReference type="ARBA" id="ARBA00007103"/>
    </source>
</evidence>
<dbReference type="SUPFAM" id="SSF53686">
    <property type="entry name" value="Tryptophan synthase beta subunit-like PLP-dependent enzymes"/>
    <property type="match status" value="1"/>
</dbReference>
<evidence type="ECO:0000256" key="15">
    <source>
        <dbReference type="SAM" id="Phobius"/>
    </source>
</evidence>
<dbReference type="FunFam" id="3.40.50.1100:FF:000077">
    <property type="entry name" value="Cysteine synthase"/>
    <property type="match status" value="1"/>
</dbReference>
<evidence type="ECO:0000256" key="11">
    <source>
        <dbReference type="ARBA" id="ARBA00023136"/>
    </source>
</evidence>
<evidence type="ECO:0000256" key="1">
    <source>
        <dbReference type="ARBA" id="ARBA00001933"/>
    </source>
</evidence>
<evidence type="ECO:0000256" key="14">
    <source>
        <dbReference type="SAM" id="MobiDB-lite"/>
    </source>
</evidence>
<feature type="domain" description="Tryptophan synthase beta chain-like PALP" evidence="16">
    <location>
        <begin position="57"/>
        <end position="399"/>
    </location>
</feature>
<comment type="caution">
    <text evidence="17">The sequence shown here is derived from an EMBL/GenBank/DDBJ whole genome shotgun (WGS) entry which is preliminary data.</text>
</comment>
<dbReference type="FunFam" id="3.40.50.1100:FF:000049">
    <property type="entry name" value="Cysteine synthase, putative"/>
    <property type="match status" value="1"/>
</dbReference>
<keyword evidence="8" id="KW-0663">Pyridoxal phosphate</keyword>
<evidence type="ECO:0000256" key="9">
    <source>
        <dbReference type="ARBA" id="ARBA00022989"/>
    </source>
</evidence>
<dbReference type="Pfam" id="PF00291">
    <property type="entry name" value="PALP"/>
    <property type="match status" value="1"/>
</dbReference>
<dbReference type="PROSITE" id="PS00901">
    <property type="entry name" value="CYS_SYNTHASE"/>
    <property type="match status" value="1"/>
</dbReference>
<dbReference type="FunFam" id="3.40.50.1100:FF:000096">
    <property type="entry name" value="Related to cysteine synthase"/>
    <property type="match status" value="1"/>
</dbReference>
<keyword evidence="5" id="KW-0808">Transferase</keyword>
<evidence type="ECO:0000256" key="4">
    <source>
        <dbReference type="ARBA" id="ARBA00012681"/>
    </source>
</evidence>
<dbReference type="GO" id="GO:0005741">
    <property type="term" value="C:mitochondrial outer membrane"/>
    <property type="evidence" value="ECO:0007669"/>
    <property type="project" value="UniProtKB-SubCell"/>
</dbReference>
<accession>A0AA39SZA0</accession>
<feature type="compositionally biased region" description="Basic residues" evidence="14">
    <location>
        <begin position="39"/>
        <end position="52"/>
    </location>
</feature>
<evidence type="ECO:0000256" key="5">
    <source>
        <dbReference type="ARBA" id="ARBA00022679"/>
    </source>
</evidence>
<dbReference type="EC" id="2.5.1.47" evidence="4"/>
<proteinExistence type="inferred from homology"/>
<gene>
    <name evidence="17" type="ORF">LWI29_000607</name>
</gene>
<dbReference type="InterPro" id="IPR050214">
    <property type="entry name" value="Cys_Synth/Cystath_Beta-Synth"/>
</dbReference>
<evidence type="ECO:0000256" key="6">
    <source>
        <dbReference type="ARBA" id="ARBA00022692"/>
    </source>
</evidence>
<dbReference type="Proteomes" id="UP001168877">
    <property type="component" value="Unassembled WGS sequence"/>
</dbReference>
<comment type="subcellular location">
    <subcellularLocation>
        <location evidence="2">Mitochondrion outer membrane</location>
        <topology evidence="2">Single-pass membrane protein</topology>
    </subcellularLocation>
</comment>
<comment type="cofactor">
    <cofactor evidence="1">
        <name>pyridoxal 5'-phosphate</name>
        <dbReference type="ChEBI" id="CHEBI:597326"/>
    </cofactor>
</comment>
<dbReference type="InterPro" id="IPR001216">
    <property type="entry name" value="P-phosphate_BS"/>
</dbReference>
<protein>
    <recommendedName>
        <fullName evidence="4">cysteine synthase</fullName>
        <ecNumber evidence="4">2.5.1.47</ecNumber>
    </recommendedName>
    <alternativeName>
        <fullName evidence="13">Cysteine synthase-like protein</fullName>
    </alternativeName>
</protein>
<comment type="similarity">
    <text evidence="3">Belongs to the cysteine synthase/cystathionine beta-synthase family.</text>
</comment>
<evidence type="ECO:0000313" key="18">
    <source>
        <dbReference type="Proteomes" id="UP001168877"/>
    </source>
</evidence>
<dbReference type="AlphaFoldDB" id="A0AA39SZA0"/>
<keyword evidence="7" id="KW-1000">Mitochondrion outer membrane</keyword>
<keyword evidence="6 15" id="KW-0812">Transmembrane</keyword>
<dbReference type="EMBL" id="JAUESC010000003">
    <property type="protein sequence ID" value="KAK0598908.1"/>
    <property type="molecule type" value="Genomic_DNA"/>
</dbReference>
<evidence type="ECO:0000256" key="8">
    <source>
        <dbReference type="ARBA" id="ARBA00022898"/>
    </source>
</evidence>
<feature type="transmembrane region" description="Helical" evidence="15">
    <location>
        <begin position="12"/>
        <end position="31"/>
    </location>
</feature>
<name>A0AA39SZA0_ACESA</name>
<sequence length="432" mass="46500">MAPVTERTTGPIVAAAATISIALISYCFYYNKSDTKTTNSKKKKTSKPKTSKKGLVDAIGNTPLIRINSLSDATGCEILGKCEFLNPGGSVKDRVAVKIIEEALESGKLSQGGVVTEGSAGSTAISLATVAPSYGCKCHVVIPDDAAIEKSQILEALGATVERVRPVSITHRDHYVNIARRRAIEANEFASKHRKADCLDGKEPAQIYDYGSDETKQSSIFSSDCTGGFFADQFENLANFRAHYDGTGPEIWEQTGDCLDAFVAAAGTGGTVAGVSRFLQEKNQNIKCFLVDPPGSSLFNKVTRGVMYTKEEAEGKRLKNPFDTITEGIGINRSTQNFMMAKLDGAFRGTDREAVEMSRFILKNDGLFLGSSSAMNCVGAVRVAQSLGPGHTIVTILCDNGMRHLSKFYDAQYLSQYGLTPTATGLEFLDIK</sequence>
<organism evidence="17 18">
    <name type="scientific">Acer saccharum</name>
    <name type="common">Sugar maple</name>
    <dbReference type="NCBI Taxonomy" id="4024"/>
    <lineage>
        <taxon>Eukaryota</taxon>
        <taxon>Viridiplantae</taxon>
        <taxon>Streptophyta</taxon>
        <taxon>Embryophyta</taxon>
        <taxon>Tracheophyta</taxon>
        <taxon>Spermatophyta</taxon>
        <taxon>Magnoliopsida</taxon>
        <taxon>eudicotyledons</taxon>
        <taxon>Gunneridae</taxon>
        <taxon>Pentapetalae</taxon>
        <taxon>rosids</taxon>
        <taxon>malvids</taxon>
        <taxon>Sapindales</taxon>
        <taxon>Sapindaceae</taxon>
        <taxon>Hippocastanoideae</taxon>
        <taxon>Acereae</taxon>
        <taxon>Acer</taxon>
    </lineage>
</organism>
<dbReference type="InterPro" id="IPR001926">
    <property type="entry name" value="TrpB-like_PALP"/>
</dbReference>
<evidence type="ECO:0000313" key="17">
    <source>
        <dbReference type="EMBL" id="KAK0598908.1"/>
    </source>
</evidence>
<reference evidence="17" key="2">
    <citation type="submission" date="2023-06" db="EMBL/GenBank/DDBJ databases">
        <authorList>
            <person name="Swenson N.G."/>
            <person name="Wegrzyn J.L."/>
            <person name="Mcevoy S.L."/>
        </authorList>
    </citation>
    <scope>NUCLEOTIDE SEQUENCE</scope>
    <source>
        <strain evidence="17">NS2018</strain>
        <tissue evidence="17">Leaf</tissue>
    </source>
</reference>
<evidence type="ECO:0000256" key="12">
    <source>
        <dbReference type="ARBA" id="ARBA00047931"/>
    </source>
</evidence>
<comment type="catalytic activity">
    <reaction evidence="12">
        <text>O-acetyl-L-serine + hydrogen sulfide = L-cysteine + acetate</text>
        <dbReference type="Rhea" id="RHEA:14829"/>
        <dbReference type="ChEBI" id="CHEBI:29919"/>
        <dbReference type="ChEBI" id="CHEBI:30089"/>
        <dbReference type="ChEBI" id="CHEBI:35235"/>
        <dbReference type="ChEBI" id="CHEBI:58340"/>
        <dbReference type="EC" id="2.5.1.47"/>
    </reaction>
</comment>
<feature type="region of interest" description="Disordered" evidence="14">
    <location>
        <begin position="35"/>
        <end position="54"/>
    </location>
</feature>
<evidence type="ECO:0000256" key="10">
    <source>
        <dbReference type="ARBA" id="ARBA00023128"/>
    </source>
</evidence>
<dbReference type="Gene3D" id="3.40.50.1100">
    <property type="match status" value="4"/>
</dbReference>
<evidence type="ECO:0000256" key="7">
    <source>
        <dbReference type="ARBA" id="ARBA00022787"/>
    </source>
</evidence>
<evidence type="ECO:0000259" key="16">
    <source>
        <dbReference type="Pfam" id="PF00291"/>
    </source>
</evidence>
<keyword evidence="18" id="KW-1185">Reference proteome</keyword>